<feature type="region of interest" description="Disordered" evidence="1">
    <location>
        <begin position="1"/>
        <end position="43"/>
    </location>
</feature>
<organism evidence="2 3">
    <name type="scientific">Mesorhabditis spiculigera</name>
    <dbReference type="NCBI Taxonomy" id="96644"/>
    <lineage>
        <taxon>Eukaryota</taxon>
        <taxon>Metazoa</taxon>
        <taxon>Ecdysozoa</taxon>
        <taxon>Nematoda</taxon>
        <taxon>Chromadorea</taxon>
        <taxon>Rhabditida</taxon>
        <taxon>Rhabditina</taxon>
        <taxon>Rhabditomorpha</taxon>
        <taxon>Rhabditoidea</taxon>
        <taxon>Rhabditidae</taxon>
        <taxon>Mesorhabditinae</taxon>
        <taxon>Mesorhabditis</taxon>
    </lineage>
</organism>
<comment type="caution">
    <text evidence="2">The sequence shown here is derived from an EMBL/GenBank/DDBJ whole genome shotgun (WGS) entry which is preliminary data.</text>
</comment>
<proteinExistence type="predicted"/>
<dbReference type="AlphaFoldDB" id="A0AA36D1D4"/>
<protein>
    <submittedName>
        <fullName evidence="2">Uncharacterized protein</fullName>
    </submittedName>
</protein>
<gene>
    <name evidence="2" type="ORF">MSPICULIGERA_LOCUS17169</name>
</gene>
<reference evidence="2" key="1">
    <citation type="submission" date="2023-06" db="EMBL/GenBank/DDBJ databases">
        <authorList>
            <person name="Delattre M."/>
        </authorList>
    </citation>
    <scope>NUCLEOTIDE SEQUENCE</scope>
    <source>
        <strain evidence="2">AF72</strain>
    </source>
</reference>
<accession>A0AA36D1D4</accession>
<dbReference type="EMBL" id="CATQJA010002655">
    <property type="protein sequence ID" value="CAJ0578931.1"/>
    <property type="molecule type" value="Genomic_DNA"/>
</dbReference>
<feature type="non-terminal residue" evidence="2">
    <location>
        <position position="1"/>
    </location>
</feature>
<evidence type="ECO:0000256" key="1">
    <source>
        <dbReference type="SAM" id="MobiDB-lite"/>
    </source>
</evidence>
<dbReference type="Proteomes" id="UP001177023">
    <property type="component" value="Unassembled WGS sequence"/>
</dbReference>
<keyword evidence="3" id="KW-1185">Reference proteome</keyword>
<evidence type="ECO:0000313" key="2">
    <source>
        <dbReference type="EMBL" id="CAJ0578931.1"/>
    </source>
</evidence>
<name>A0AA36D1D4_9BILA</name>
<feature type="compositionally biased region" description="Basic and acidic residues" evidence="1">
    <location>
        <begin position="26"/>
        <end position="43"/>
    </location>
</feature>
<evidence type="ECO:0000313" key="3">
    <source>
        <dbReference type="Proteomes" id="UP001177023"/>
    </source>
</evidence>
<sequence>MSRSDLPAPHPNPLVDQEPGPSGLRYYKDDSEKKKREAQAARKDNIKDMRKLYDAIHAGEDIYQNPEMLQRLQKFKQVQAGVKKTLQQLDLSVKEESTTNKMT</sequence>